<keyword evidence="2" id="KW-1185">Reference proteome</keyword>
<proteinExistence type="predicted"/>
<protein>
    <submittedName>
        <fullName evidence="1">Uncharacterized protein</fullName>
    </submittedName>
</protein>
<organism evidence="1 2">
    <name type="scientific">Abeliophyllum distichum</name>
    <dbReference type="NCBI Taxonomy" id="126358"/>
    <lineage>
        <taxon>Eukaryota</taxon>
        <taxon>Viridiplantae</taxon>
        <taxon>Streptophyta</taxon>
        <taxon>Embryophyta</taxon>
        <taxon>Tracheophyta</taxon>
        <taxon>Spermatophyta</taxon>
        <taxon>Magnoliopsida</taxon>
        <taxon>eudicotyledons</taxon>
        <taxon>Gunneridae</taxon>
        <taxon>Pentapetalae</taxon>
        <taxon>asterids</taxon>
        <taxon>lamiids</taxon>
        <taxon>Lamiales</taxon>
        <taxon>Oleaceae</taxon>
        <taxon>Forsythieae</taxon>
        <taxon>Abeliophyllum</taxon>
    </lineage>
</organism>
<dbReference type="AlphaFoldDB" id="A0ABD1PFR4"/>
<evidence type="ECO:0000313" key="1">
    <source>
        <dbReference type="EMBL" id="KAL2462218.1"/>
    </source>
</evidence>
<comment type="caution">
    <text evidence="1">The sequence shown here is derived from an EMBL/GenBank/DDBJ whole genome shotgun (WGS) entry which is preliminary data.</text>
</comment>
<dbReference type="Proteomes" id="UP001604336">
    <property type="component" value="Unassembled WGS sequence"/>
</dbReference>
<accession>A0ABD1PFR4</accession>
<reference evidence="2" key="1">
    <citation type="submission" date="2024-07" db="EMBL/GenBank/DDBJ databases">
        <title>Two chromosome-level genome assemblies of Korean endemic species Abeliophyllum distichum and Forsythia ovata (Oleaceae).</title>
        <authorList>
            <person name="Jang H."/>
        </authorList>
    </citation>
    <scope>NUCLEOTIDE SEQUENCE [LARGE SCALE GENOMIC DNA]</scope>
</reference>
<evidence type="ECO:0000313" key="2">
    <source>
        <dbReference type="Proteomes" id="UP001604336"/>
    </source>
</evidence>
<sequence>MDGNSLWRSRTWRNHLASDRSSHLYRWPLLPSFRLSTFQSALQASTFRHFSQNQQPAIEVTTQRNHFPQNRTAETEGVKACCLAADWACLQNATGDTTLAGTEVCRRRPE</sequence>
<gene>
    <name evidence="1" type="ORF">Adt_45638</name>
</gene>
<name>A0ABD1PFR4_9LAMI</name>
<dbReference type="EMBL" id="JBFOLK010000014">
    <property type="protein sequence ID" value="KAL2462218.1"/>
    <property type="molecule type" value="Genomic_DNA"/>
</dbReference>